<dbReference type="InterPro" id="IPR036388">
    <property type="entry name" value="WH-like_DNA-bd_sf"/>
</dbReference>
<dbReference type="EMBL" id="CM000914">
    <property type="protein sequence ID" value="EFG04699.2"/>
    <property type="molecule type" value="Genomic_DNA"/>
</dbReference>
<dbReference type="Pfam" id="PF01047">
    <property type="entry name" value="MarR"/>
    <property type="match status" value="1"/>
</dbReference>
<keyword evidence="2" id="KW-1185">Reference proteome</keyword>
<dbReference type="PANTHER" id="PTHR33164">
    <property type="entry name" value="TRANSCRIPTIONAL REGULATOR, MARR FAMILY"/>
    <property type="match status" value="1"/>
</dbReference>
<dbReference type="Proteomes" id="UP000002357">
    <property type="component" value="Plasmid pSCL4"/>
</dbReference>
<evidence type="ECO:0000313" key="1">
    <source>
        <dbReference type="EMBL" id="EFG04699.2"/>
    </source>
</evidence>
<dbReference type="SUPFAM" id="SSF46785">
    <property type="entry name" value="Winged helix' DNA-binding domain"/>
    <property type="match status" value="1"/>
</dbReference>
<dbReference type="InterPro" id="IPR036390">
    <property type="entry name" value="WH_DNA-bd_sf"/>
</dbReference>
<name>B5GYQ2_STRCL</name>
<dbReference type="Gene3D" id="1.10.10.10">
    <property type="entry name" value="Winged helix-like DNA-binding domain superfamily/Winged helix DNA-binding domain"/>
    <property type="match status" value="1"/>
</dbReference>
<dbReference type="GO" id="GO:0003700">
    <property type="term" value="F:DNA-binding transcription factor activity"/>
    <property type="evidence" value="ECO:0007669"/>
    <property type="project" value="InterPro"/>
</dbReference>
<proteinExistence type="predicted"/>
<dbReference type="AlphaFoldDB" id="B5GYQ2"/>
<dbReference type="RefSeq" id="WP_003957067.1">
    <property type="nucleotide sequence ID" value="NZ_CM000914.1"/>
</dbReference>
<keyword evidence="1" id="KW-0614">Plasmid</keyword>
<sequence>MAAEQSKIQPLNAGEEALVRSIHRIVHVLPKVMDATMQREQRISLTEYLTLFRLSEAPERKMRMSELAEVSFLSLSGMTHVVTRLQAEDLVERARDAEDRRGWHAVLTDRGMARLHEAGPSNLSGVRRYLLDHLQGFDLHALAQAFDAVGDSPGEPTGGR</sequence>
<dbReference type="PANTHER" id="PTHR33164:SF99">
    <property type="entry name" value="MARR FAMILY REGULATORY PROTEIN"/>
    <property type="match status" value="1"/>
</dbReference>
<accession>B5GYQ2</accession>
<dbReference type="GeneID" id="93734289"/>
<reference evidence="1 2" key="1">
    <citation type="journal article" date="2010" name="Genome Biol. Evol.">
        <title>The sequence of a 1.8-mb bacterial linear plasmid reveals a rich evolutionary reservoir of secondary metabolic pathways.</title>
        <authorList>
            <person name="Medema M.H."/>
            <person name="Trefzer A."/>
            <person name="Kovalchuk A."/>
            <person name="van den Berg M."/>
            <person name="Mueller U."/>
            <person name="Heijne W."/>
            <person name="Wu L."/>
            <person name="Alam M.T."/>
            <person name="Ronning C.M."/>
            <person name="Nierman W.C."/>
            <person name="Bovenberg R.A.L."/>
            <person name="Breitling R."/>
            <person name="Takano E."/>
        </authorList>
    </citation>
    <scope>NUCLEOTIDE SEQUENCE [LARGE SCALE GENOMIC DNA]</scope>
    <source>
        <strain evidence="2">ATCC 27064 / DSM 738 / JCM 4710 / NBRC 13307 / NCIMB 12785 / NRRL 3585 / VKM Ac-602</strain>
        <plasmid evidence="1">pSCL4</plasmid>
    </source>
</reference>
<gene>
    <name evidence="1" type="ORF">SCLAV_p1213</name>
</gene>
<organism evidence="1 2">
    <name type="scientific">Streptomyces clavuligerus</name>
    <dbReference type="NCBI Taxonomy" id="1901"/>
    <lineage>
        <taxon>Bacteria</taxon>
        <taxon>Bacillati</taxon>
        <taxon>Actinomycetota</taxon>
        <taxon>Actinomycetes</taxon>
        <taxon>Kitasatosporales</taxon>
        <taxon>Streptomycetaceae</taxon>
        <taxon>Streptomyces</taxon>
    </lineage>
</organism>
<evidence type="ECO:0000313" key="2">
    <source>
        <dbReference type="Proteomes" id="UP000002357"/>
    </source>
</evidence>
<dbReference type="InterPro" id="IPR000835">
    <property type="entry name" value="HTH_MarR-typ"/>
</dbReference>
<protein>
    <submittedName>
        <fullName evidence="1">Transcriptional regulator, MarR family</fullName>
    </submittedName>
</protein>
<dbReference type="KEGG" id="sclf:BB341_30135"/>
<dbReference type="SMART" id="SM00347">
    <property type="entry name" value="HTH_MARR"/>
    <property type="match status" value="1"/>
</dbReference>
<dbReference type="PROSITE" id="PS50995">
    <property type="entry name" value="HTH_MARR_2"/>
    <property type="match status" value="1"/>
</dbReference>
<dbReference type="InterPro" id="IPR039422">
    <property type="entry name" value="MarR/SlyA-like"/>
</dbReference>
<dbReference type="OrthoDB" id="5432081at2"/>
<geneLocation type="plasmid" evidence="1 2">
    <name>pSCL4</name>
</geneLocation>
<dbReference type="eggNOG" id="COG1846">
    <property type="taxonomic scope" value="Bacteria"/>
</dbReference>
<dbReference type="GO" id="GO:0006950">
    <property type="term" value="P:response to stress"/>
    <property type="evidence" value="ECO:0007669"/>
    <property type="project" value="TreeGrafter"/>
</dbReference>